<protein>
    <submittedName>
        <fullName evidence="2">GNAT family N-acetyltransferase</fullName>
    </submittedName>
</protein>
<evidence type="ECO:0000259" key="1">
    <source>
        <dbReference type="PROSITE" id="PS51186"/>
    </source>
</evidence>
<dbReference type="Gene3D" id="3.40.630.30">
    <property type="match status" value="1"/>
</dbReference>
<dbReference type="EMBL" id="JAAAMJ010000001">
    <property type="protein sequence ID" value="NDV85864.1"/>
    <property type="molecule type" value="Genomic_DNA"/>
</dbReference>
<sequence length="196" mass="19871">MSAFQHAAFFEAAPPFFAIRPEQPGDVAAREALLDAAMGPGRTRKSSEALRRGRLPAQGLSLAALAADGTLAGTVRLWAIAAGMRGGAPVPALLLGPLAVDPASHGSGIGGALMRHATAEAARLGHGAILLVGDPEYYGRFGFSTEATGALAMPGPFEQRRLLALELQDGGLAGAAGLVTATGRLKDDVPAREAAA</sequence>
<dbReference type="SUPFAM" id="SSF55729">
    <property type="entry name" value="Acyl-CoA N-acyltransferases (Nat)"/>
    <property type="match status" value="1"/>
</dbReference>
<dbReference type="InterPro" id="IPR016181">
    <property type="entry name" value="Acyl_CoA_acyltransferase"/>
</dbReference>
<dbReference type="Proteomes" id="UP000476332">
    <property type="component" value="Unassembled WGS sequence"/>
</dbReference>
<dbReference type="GO" id="GO:0016747">
    <property type="term" value="F:acyltransferase activity, transferring groups other than amino-acyl groups"/>
    <property type="evidence" value="ECO:0007669"/>
    <property type="project" value="InterPro"/>
</dbReference>
<accession>A0A6L9MDE8</accession>
<feature type="domain" description="N-acetyltransferase" evidence="1">
    <location>
        <begin position="17"/>
        <end position="168"/>
    </location>
</feature>
<dbReference type="CDD" id="cd04301">
    <property type="entry name" value="NAT_SF"/>
    <property type="match status" value="1"/>
</dbReference>
<gene>
    <name evidence="2" type="ORF">GTW51_04015</name>
</gene>
<comment type="caution">
    <text evidence="2">The sequence shown here is derived from an EMBL/GenBank/DDBJ whole genome shotgun (WGS) entry which is preliminary data.</text>
</comment>
<reference evidence="2 3" key="1">
    <citation type="submission" date="2020-01" db="EMBL/GenBank/DDBJ databases">
        <title>Genomes of bacteria type strains.</title>
        <authorList>
            <person name="Chen J."/>
            <person name="Zhu S."/>
            <person name="Chen J."/>
        </authorList>
    </citation>
    <scope>NUCLEOTIDE SEQUENCE [LARGE SCALE GENOMIC DNA]</scope>
    <source>
        <strain evidence="2 3">KCTC 52919</strain>
    </source>
</reference>
<keyword evidence="2" id="KW-0808">Transferase</keyword>
<name>A0A6L9MDE8_9HYPH</name>
<keyword evidence="3" id="KW-1185">Reference proteome</keyword>
<organism evidence="2 3">
    <name type="scientific">Aurantimonas aggregata</name>
    <dbReference type="NCBI Taxonomy" id="2047720"/>
    <lineage>
        <taxon>Bacteria</taxon>
        <taxon>Pseudomonadati</taxon>
        <taxon>Pseudomonadota</taxon>
        <taxon>Alphaproteobacteria</taxon>
        <taxon>Hyphomicrobiales</taxon>
        <taxon>Aurantimonadaceae</taxon>
        <taxon>Aurantimonas</taxon>
    </lineage>
</organism>
<dbReference type="Pfam" id="PF13508">
    <property type="entry name" value="Acetyltransf_7"/>
    <property type="match status" value="1"/>
</dbReference>
<evidence type="ECO:0000313" key="2">
    <source>
        <dbReference type="EMBL" id="NDV85864.1"/>
    </source>
</evidence>
<dbReference type="RefSeq" id="WP_163042553.1">
    <property type="nucleotide sequence ID" value="NZ_JAAAMJ010000001.1"/>
</dbReference>
<dbReference type="PROSITE" id="PS51186">
    <property type="entry name" value="GNAT"/>
    <property type="match status" value="1"/>
</dbReference>
<dbReference type="InterPro" id="IPR000182">
    <property type="entry name" value="GNAT_dom"/>
</dbReference>
<evidence type="ECO:0000313" key="3">
    <source>
        <dbReference type="Proteomes" id="UP000476332"/>
    </source>
</evidence>
<dbReference type="AlphaFoldDB" id="A0A6L9MDE8"/>
<proteinExistence type="predicted"/>